<feature type="non-terminal residue" evidence="1">
    <location>
        <position position="1"/>
    </location>
</feature>
<evidence type="ECO:0000313" key="1">
    <source>
        <dbReference type="EMBL" id="JAP89903.1"/>
    </source>
</evidence>
<name>A0A146JYZ3_9EUKA</name>
<proteinExistence type="predicted"/>
<dbReference type="AlphaFoldDB" id="A0A146JYZ3"/>
<accession>A0A146JYZ3</accession>
<dbReference type="EMBL" id="GDID01006703">
    <property type="protein sequence ID" value="JAP89903.1"/>
    <property type="molecule type" value="Transcribed_RNA"/>
</dbReference>
<reference evidence="1" key="1">
    <citation type="submission" date="2015-07" db="EMBL/GenBank/DDBJ databases">
        <title>Adaptation to a free-living lifestyle via gene acquisitions in the diplomonad Trepomonas sp. PC1.</title>
        <authorList>
            <person name="Xu F."/>
            <person name="Jerlstrom-Hultqvist J."/>
            <person name="Kolisko M."/>
            <person name="Simpson A.G.B."/>
            <person name="Roger A.J."/>
            <person name="Svard S.G."/>
            <person name="Andersson J.O."/>
        </authorList>
    </citation>
    <scope>NUCLEOTIDE SEQUENCE</scope>
    <source>
        <strain evidence="1">PC1</strain>
    </source>
</reference>
<gene>
    <name evidence="1" type="ORF">TPC1_30602</name>
</gene>
<organism evidence="1">
    <name type="scientific">Trepomonas sp. PC1</name>
    <dbReference type="NCBI Taxonomy" id="1076344"/>
    <lineage>
        <taxon>Eukaryota</taxon>
        <taxon>Metamonada</taxon>
        <taxon>Diplomonadida</taxon>
        <taxon>Hexamitidae</taxon>
        <taxon>Hexamitinae</taxon>
        <taxon>Trepomonas</taxon>
    </lineage>
</organism>
<sequence>LISLQQTLCNVTNPTQNCVIQCGPFTAALQSTLECISTVQPCNDTQILVQTELISTGSSKKQPIYSCMLNCTNYEFYINQQGLCINYTSYCKNDLVDNRINRFWDNVSECVPIYQCNYSLFEYQTDYFVCLMQCPYQFYRFQTNISNTLVYNCTSPTQTTRHIQTQYLDFYIYSQNCEIDELLINNICEQYHVPSGYWEFNGTTFVDVNNCQFYNQFRVCGNQQACTGSELMTIFNGCALQQNYFVDSGFLRLNCYQKYSTSSRMCTSSCTNKFQQYFSGTITKQCVSECETKLAQADYICINSSSLILQQEFGFCTEIEVSNCDSLLYSYVQGACGQQTAFRCVDACQFTQYTIYVGQQRQCVNSGIYDPFLKTSVIQCQNSYFISQQTKICLHQCVYPENQNCLIINSNNTYCNAFIQDGECVDVCKSQYQIVGQVCFSKNTCQSDELLQADQCVLMEDYMFYQILPNGQKANVECKYGIIFNKVCMPFNCNTKQWIVDQCYAVGQCTGQVFQNMCILGASDQEWL</sequence>
<protein>
    <submittedName>
        <fullName evidence="1">Uncharacterized protein</fullName>
    </submittedName>
</protein>